<feature type="coiled-coil region" evidence="6">
    <location>
        <begin position="54"/>
        <end position="81"/>
    </location>
</feature>
<evidence type="ECO:0000259" key="9">
    <source>
        <dbReference type="PROSITE" id="PS51382"/>
    </source>
</evidence>
<dbReference type="Pfam" id="PF02656">
    <property type="entry name" value="DUF202"/>
    <property type="match status" value="1"/>
</dbReference>
<dbReference type="PANTHER" id="PTHR46140">
    <property type="entry name" value="VACUOLAR TRANSPORTER CHAPERONE 1-RELATED"/>
    <property type="match status" value="1"/>
</dbReference>
<dbReference type="Proteomes" id="UP001140502">
    <property type="component" value="Unassembled WGS sequence"/>
</dbReference>
<dbReference type="EMBL" id="JAPEUR010000017">
    <property type="protein sequence ID" value="KAJ4327971.1"/>
    <property type="molecule type" value="Genomic_DNA"/>
</dbReference>
<keyword evidence="6" id="KW-0175">Coiled coil</keyword>
<comment type="subcellular location">
    <subcellularLocation>
        <location evidence="1">Vacuole membrane</location>
        <topology evidence="1">Multi-pass membrane protein</topology>
    </subcellularLocation>
</comment>
<dbReference type="InterPro" id="IPR018966">
    <property type="entry name" value="VTC_domain"/>
</dbReference>
<dbReference type="Pfam" id="PF09359">
    <property type="entry name" value="VTC"/>
    <property type="match status" value="1"/>
</dbReference>
<dbReference type="GO" id="GO:0006799">
    <property type="term" value="P:polyphosphate biosynthetic process"/>
    <property type="evidence" value="ECO:0007669"/>
    <property type="project" value="UniProtKB-ARBA"/>
</dbReference>
<dbReference type="InterPro" id="IPR004331">
    <property type="entry name" value="SPX_dom"/>
</dbReference>
<dbReference type="InterPro" id="IPR051572">
    <property type="entry name" value="VTC_Complex_Subunit"/>
</dbReference>
<dbReference type="PANTHER" id="PTHR46140:SF2">
    <property type="entry name" value="VACUOLAR TRANSPORTER CHAPERONE 3 COMPLEX SUBUNIT 3-RELATED"/>
    <property type="match status" value="1"/>
</dbReference>
<dbReference type="InterPro" id="IPR003807">
    <property type="entry name" value="DUF202"/>
</dbReference>
<keyword evidence="3 8" id="KW-0812">Transmembrane</keyword>
<dbReference type="CDD" id="cd14480">
    <property type="entry name" value="SPX_VTC2_like"/>
    <property type="match status" value="1"/>
</dbReference>
<evidence type="ECO:0000256" key="5">
    <source>
        <dbReference type="ARBA" id="ARBA00023136"/>
    </source>
</evidence>
<feature type="domain" description="SPX" evidence="9">
    <location>
        <begin position="1"/>
        <end position="156"/>
    </location>
</feature>
<dbReference type="PROSITE" id="PS51382">
    <property type="entry name" value="SPX"/>
    <property type="match status" value="1"/>
</dbReference>
<protein>
    <submittedName>
        <fullName evidence="10">Phosphate metabolism transcription protein</fullName>
    </submittedName>
</protein>
<keyword evidence="4 8" id="KW-1133">Transmembrane helix</keyword>
<evidence type="ECO:0000256" key="3">
    <source>
        <dbReference type="ARBA" id="ARBA00022692"/>
    </source>
</evidence>
<keyword evidence="11" id="KW-1185">Reference proteome</keyword>
<sequence>MRFGRTLRESVYAPWKDKYIDYAKLKSLLREDVADDDRPWTEDDETRFCEEIFNKQLEKVAEFQEQRFNALKERVDAAFEKLKELAPVESTQDDGTIPKGEISASRLRALESELDDITNEVRELKKYSNINYTGFLKIIKKHDRKRGDRYKVRPMMQLSLAQRPFNSETGYSPLLNKLSIMYFAIRQQLEESADQLPPLDLESQGETHNGERYTAHKFWVHPDNLLEVKTVILRHLPALVYSEQSAKELDGNDSPSITSLYFDNRQFDLYGEKVNRQAEATSLRLRWYGQLTTRPEIFVEEKTVDDKGSRELKFSIKDKYVKSFVDGDYKMDKAIQKMKRQSFTPEQVDAYKKSVNAIQNFVKEKGLSPVLRANYVRTAFQKPADDRIRIAIDTDVAFIREDTLDRDRPCRDPNEWHRLDIDDSEMTYPFKKMNQSEVNRFPYALLEIKLKEDGLRKRPSWVEDLMSSHLVHATPRFSKFVHGVAVLFEDYVNNLPFWLSDLEGDIRKDPQKSFEEEEQRRAQRHEDVMAVGSLIGAGAKSGSYKPTQSSPVSKSYLADRMSKDSIAQALSNRASRAPNGEENGEGSSRQQEEQQERSYGTLSSVIPGFSLSKYSRAKRASQQALPEGVVAPTEWIKNAGELKVEPKVWLANERTFLKWQHICILQGGLAVGLYTAAGKDTVASIMGLIYVLIAVFAGAWGYGMLRVRRTMILERSGKDFDNMIGPMIISVSLIVALILNFFFQYRAAFGRMNDGKNGSEPLSEELR</sequence>
<dbReference type="AlphaFoldDB" id="A0A9W8WKT5"/>
<evidence type="ECO:0000256" key="1">
    <source>
        <dbReference type="ARBA" id="ARBA00004128"/>
    </source>
</evidence>
<evidence type="ECO:0000313" key="11">
    <source>
        <dbReference type="Proteomes" id="UP001140502"/>
    </source>
</evidence>
<proteinExistence type="predicted"/>
<comment type="caution">
    <text evidence="10">The sequence shown here is derived from an EMBL/GenBank/DDBJ whole genome shotgun (WGS) entry which is preliminary data.</text>
</comment>
<evidence type="ECO:0000256" key="4">
    <source>
        <dbReference type="ARBA" id="ARBA00022989"/>
    </source>
</evidence>
<dbReference type="GO" id="GO:0033254">
    <property type="term" value="C:vacuolar transporter chaperone complex"/>
    <property type="evidence" value="ECO:0007669"/>
    <property type="project" value="TreeGrafter"/>
</dbReference>
<dbReference type="GO" id="GO:0000329">
    <property type="term" value="C:fungal-type vacuole membrane"/>
    <property type="evidence" value="ECO:0007669"/>
    <property type="project" value="TreeGrafter"/>
</dbReference>
<feature type="transmembrane region" description="Helical" evidence="8">
    <location>
        <begin position="723"/>
        <end position="743"/>
    </location>
</feature>
<dbReference type="Gene3D" id="3.20.100.30">
    <property type="entry name" value="VTC, catalytic tunnel domain"/>
    <property type="match status" value="1"/>
</dbReference>
<reference evidence="10" key="1">
    <citation type="submission" date="2022-10" db="EMBL/GenBank/DDBJ databases">
        <title>Tapping the CABI collections for fungal endophytes: first genome assemblies for Collariella, Neodidymelliopsis, Ascochyta clinopodiicola, Didymella pomorum, Didymosphaeria variabile, Neocosmospora piperis and Neocucurbitaria cava.</title>
        <authorList>
            <person name="Hill R."/>
        </authorList>
    </citation>
    <scope>NUCLEOTIDE SEQUENCE</scope>
    <source>
        <strain evidence="10">IMI 366586</strain>
    </source>
</reference>
<evidence type="ECO:0000256" key="7">
    <source>
        <dbReference type="SAM" id="MobiDB-lite"/>
    </source>
</evidence>
<name>A0A9W8WKT5_9HYPO</name>
<organism evidence="10 11">
    <name type="scientific">Fusarium piperis</name>
    <dbReference type="NCBI Taxonomy" id="1435070"/>
    <lineage>
        <taxon>Eukaryota</taxon>
        <taxon>Fungi</taxon>
        <taxon>Dikarya</taxon>
        <taxon>Ascomycota</taxon>
        <taxon>Pezizomycotina</taxon>
        <taxon>Sordariomycetes</taxon>
        <taxon>Hypocreomycetidae</taxon>
        <taxon>Hypocreales</taxon>
        <taxon>Nectriaceae</taxon>
        <taxon>Fusarium</taxon>
        <taxon>Fusarium solani species complex</taxon>
    </lineage>
</organism>
<evidence type="ECO:0000313" key="10">
    <source>
        <dbReference type="EMBL" id="KAJ4327971.1"/>
    </source>
</evidence>
<keyword evidence="2" id="KW-0926">Vacuole</keyword>
<keyword evidence="5 8" id="KW-0472">Membrane</keyword>
<feature type="region of interest" description="Disordered" evidence="7">
    <location>
        <begin position="572"/>
        <end position="600"/>
    </location>
</feature>
<evidence type="ECO:0000256" key="8">
    <source>
        <dbReference type="SAM" id="Phobius"/>
    </source>
</evidence>
<feature type="transmembrane region" description="Helical" evidence="8">
    <location>
        <begin position="682"/>
        <end position="702"/>
    </location>
</feature>
<evidence type="ECO:0000256" key="2">
    <source>
        <dbReference type="ARBA" id="ARBA00022554"/>
    </source>
</evidence>
<evidence type="ECO:0000256" key="6">
    <source>
        <dbReference type="SAM" id="Coils"/>
    </source>
</evidence>
<accession>A0A9W8WKT5</accession>
<dbReference type="InterPro" id="IPR042267">
    <property type="entry name" value="VTC_sf"/>
</dbReference>
<gene>
    <name evidence="10" type="primary">VTC2</name>
    <name evidence="10" type="ORF">N0V84_001646</name>
</gene>
<dbReference type="OrthoDB" id="6493944at2759"/>